<feature type="domain" description="Glycosyl transferase family 1" evidence="1">
    <location>
        <begin position="185"/>
        <end position="298"/>
    </location>
</feature>
<dbReference type="PANTHER" id="PTHR12526">
    <property type="entry name" value="GLYCOSYLTRANSFERASE"/>
    <property type="match status" value="1"/>
</dbReference>
<dbReference type="SUPFAM" id="SSF53756">
    <property type="entry name" value="UDP-Glycosyltransferase/glycogen phosphorylase"/>
    <property type="match status" value="1"/>
</dbReference>
<dbReference type="CDD" id="cd03801">
    <property type="entry name" value="GT4_PimA-like"/>
    <property type="match status" value="1"/>
</dbReference>
<proteinExistence type="predicted"/>
<keyword evidence="3" id="KW-1185">Reference proteome</keyword>
<name>A0ABP7WRF6_9SPHI</name>
<evidence type="ECO:0000313" key="2">
    <source>
        <dbReference type="EMBL" id="GAA4094452.1"/>
    </source>
</evidence>
<evidence type="ECO:0000259" key="1">
    <source>
        <dbReference type="Pfam" id="PF00534"/>
    </source>
</evidence>
<comment type="caution">
    <text evidence="2">The sequence shown here is derived from an EMBL/GenBank/DDBJ whole genome shotgun (WGS) entry which is preliminary data.</text>
</comment>
<reference evidence="3" key="1">
    <citation type="journal article" date="2019" name="Int. J. Syst. Evol. Microbiol.">
        <title>The Global Catalogue of Microorganisms (GCM) 10K type strain sequencing project: providing services to taxonomists for standard genome sequencing and annotation.</title>
        <authorList>
            <consortium name="The Broad Institute Genomics Platform"/>
            <consortium name="The Broad Institute Genome Sequencing Center for Infectious Disease"/>
            <person name="Wu L."/>
            <person name="Ma J."/>
        </authorList>
    </citation>
    <scope>NUCLEOTIDE SEQUENCE [LARGE SCALE GENOMIC DNA]</scope>
    <source>
        <strain evidence="3">JCM 17085</strain>
    </source>
</reference>
<dbReference type="InterPro" id="IPR001296">
    <property type="entry name" value="Glyco_trans_1"/>
</dbReference>
<protein>
    <recommendedName>
        <fullName evidence="1">Glycosyl transferase family 1 domain-containing protein</fullName>
    </recommendedName>
</protein>
<dbReference type="Proteomes" id="UP001500841">
    <property type="component" value="Unassembled WGS sequence"/>
</dbReference>
<dbReference type="EMBL" id="BAABCV010000005">
    <property type="protein sequence ID" value="GAA4094452.1"/>
    <property type="molecule type" value="Genomic_DNA"/>
</dbReference>
<dbReference type="Gene3D" id="3.40.50.2000">
    <property type="entry name" value="Glycogen Phosphorylase B"/>
    <property type="match status" value="2"/>
</dbReference>
<organism evidence="2 3">
    <name type="scientific">Mucilaginibacter panaciglaebae</name>
    <dbReference type="NCBI Taxonomy" id="502331"/>
    <lineage>
        <taxon>Bacteria</taxon>
        <taxon>Pseudomonadati</taxon>
        <taxon>Bacteroidota</taxon>
        <taxon>Sphingobacteriia</taxon>
        <taxon>Sphingobacteriales</taxon>
        <taxon>Sphingobacteriaceae</taxon>
        <taxon>Mucilaginibacter</taxon>
    </lineage>
</organism>
<dbReference type="Pfam" id="PF00534">
    <property type="entry name" value="Glycos_transf_1"/>
    <property type="match status" value="1"/>
</dbReference>
<sequence>MRKTLIILTPGFPENEADTTWLPDRQIFVRVLRDTYPELNIVVLSFQYPYQSREYWWNGIRVIALGGKGKRGLLRRLLWFKAWHKLKQLHKEYEVVGLLSFWLDECAFVAHQFAQKHRLKSYAWLLGQDARPGNRYVSRVVTDGSNLIALSDSVVAEFRKNYGVSPQHLVPCGVDPAMFALQPISRDIDILGAGSLIPLKQYHLLIEVVRLLKKDFPAIKVVICGKGPELQQLEERVSRYNLAANIEFKGEVPHPQVLALMQRSKVFLHPSSYEGFGNVLLEALYAGAYLVSFLRPMNEPFDRHYVVADVQEMAQTTAQILADKNRDHWPVLVYTVTQMAQGIMKIFDLPLTVMPQFDESAVQLPRTISAR</sequence>
<gene>
    <name evidence="2" type="ORF">GCM10022392_16550</name>
</gene>
<dbReference type="RefSeq" id="WP_345102813.1">
    <property type="nucleotide sequence ID" value="NZ_BAABCV010000005.1"/>
</dbReference>
<accession>A0ABP7WRF6</accession>
<evidence type="ECO:0000313" key="3">
    <source>
        <dbReference type="Proteomes" id="UP001500841"/>
    </source>
</evidence>